<dbReference type="eggNOG" id="ENOG502REDG">
    <property type="taxonomic scope" value="Eukaryota"/>
</dbReference>
<dbReference type="VEuPathDB" id="AmoebaDB:KM1_033640"/>
<proteinExistence type="predicted"/>
<gene>
    <name evidence="1" type="ORF">CL6EHI_013200</name>
</gene>
<accession>A0A175JIA8</accession>
<dbReference type="Proteomes" id="UP000078387">
    <property type="component" value="Unassembled WGS sequence"/>
</dbReference>
<evidence type="ECO:0000313" key="2">
    <source>
        <dbReference type="Proteomes" id="UP000078387"/>
    </source>
</evidence>
<sequence>MNIIRLIKSQQHQSNISPLNSSLSHVTQKHDKPLEVSQKQNLCFDDEKPPFLNQSQEPKETPIVNKTQMTKNDILKLKVTQFVYKDNQINNIKLQKHKNEEMKPKKNHEGGTITMPYSISSDEEEEEKNIIARIQRNIKYLKHIELMIENYRIELSKKKKILQQLILKKITNDFLNTITVDALHQLEELELSLNDSIITSLKGNIEKYEQEFNWLNQTD</sequence>
<dbReference type="VEuPathDB" id="AmoebaDB:EHI5A_007940"/>
<dbReference type="AlphaFoldDB" id="A0A175JIA8"/>
<protein>
    <submittedName>
        <fullName evidence="1">Uncharacterized protein</fullName>
    </submittedName>
</protein>
<dbReference type="EMBL" id="BDEQ01000001">
    <property type="protein sequence ID" value="GAT93357.1"/>
    <property type="molecule type" value="Genomic_DNA"/>
</dbReference>
<comment type="caution">
    <text evidence="1">The sequence shown here is derived from an EMBL/GenBank/DDBJ whole genome shotgun (WGS) entry which is preliminary data.</text>
</comment>
<organism evidence="1 2">
    <name type="scientific">Entamoeba histolytica</name>
    <dbReference type="NCBI Taxonomy" id="5759"/>
    <lineage>
        <taxon>Eukaryota</taxon>
        <taxon>Amoebozoa</taxon>
        <taxon>Evosea</taxon>
        <taxon>Archamoebae</taxon>
        <taxon>Mastigamoebida</taxon>
        <taxon>Entamoebidae</taxon>
        <taxon>Entamoeba</taxon>
    </lineage>
</organism>
<name>A0A175JIA8_ENTHI</name>
<dbReference type="VEuPathDB" id="AmoebaDB:EHI7A_015450"/>
<dbReference type="VEuPathDB" id="AmoebaDB:EHI8A_012460"/>
<reference evidence="1 2" key="1">
    <citation type="submission" date="2016-05" db="EMBL/GenBank/DDBJ databases">
        <title>First whole genome sequencing of Entamoeba histolytica HM1:IMSS-clone-6.</title>
        <authorList>
            <person name="Mukherjee Avik.K."/>
            <person name="Izumyama S."/>
            <person name="Nakada-Tsukui K."/>
            <person name="Nozaki T."/>
        </authorList>
    </citation>
    <scope>NUCLEOTIDE SEQUENCE [LARGE SCALE GENOMIC DNA]</scope>
    <source>
        <strain evidence="1 2">HM1:IMSS clone 6</strain>
    </source>
</reference>
<evidence type="ECO:0000313" key="1">
    <source>
        <dbReference type="EMBL" id="GAT93357.1"/>
    </source>
</evidence>
<dbReference type="VEuPathDB" id="AmoebaDB:EHI_013200"/>